<sequence length="186" mass="21073">MTLLPKNTTPLERALEKVLTNYENEKQIPNLWSAQTCPKSLLPWLAWANSVDDWETDWSEQKKRAAIEESIPIHERKGTPQAVLDALAIRGHPDAILIERANYIKHNGEATRNGLRRRGGPTQWATFRIVLQRPITIDQSQAILRMIASVKRNCCHLVDMDFTAAALRHNGNATRNGSYTRGLITI</sequence>
<evidence type="ECO:0000313" key="2">
    <source>
        <dbReference type="Proteomes" id="UP000297706"/>
    </source>
</evidence>
<accession>A0A4Y9VRC9</accession>
<dbReference type="Proteomes" id="UP000297706">
    <property type="component" value="Unassembled WGS sequence"/>
</dbReference>
<dbReference type="EMBL" id="PQVH01000008">
    <property type="protein sequence ID" value="TFW71514.1"/>
    <property type="molecule type" value="Genomic_DNA"/>
</dbReference>
<keyword evidence="2" id="KW-1185">Reference proteome</keyword>
<evidence type="ECO:0000313" key="1">
    <source>
        <dbReference type="EMBL" id="TFW71514.1"/>
    </source>
</evidence>
<dbReference type="RefSeq" id="WP_135277058.1">
    <property type="nucleotide sequence ID" value="NZ_PQVH01000008.1"/>
</dbReference>
<dbReference type="Pfam" id="PF09684">
    <property type="entry name" value="Tail_P2_I"/>
    <property type="match status" value="1"/>
</dbReference>
<gene>
    <name evidence="1" type="ORF">C3Y98_05300</name>
</gene>
<dbReference type="OrthoDB" id="90759at2"/>
<dbReference type="AlphaFoldDB" id="A0A4Y9VRC9"/>
<comment type="caution">
    <text evidence="1">The sequence shown here is derived from an EMBL/GenBank/DDBJ whole genome shotgun (WGS) entry which is preliminary data.</text>
</comment>
<protein>
    <submittedName>
        <fullName evidence="1">Phage tail protein I</fullName>
    </submittedName>
</protein>
<organism evidence="1 2">
    <name type="scientific">Methylotenera oryzisoli</name>
    <dbReference type="NCBI Taxonomy" id="2080758"/>
    <lineage>
        <taxon>Bacteria</taxon>
        <taxon>Pseudomonadati</taxon>
        <taxon>Pseudomonadota</taxon>
        <taxon>Betaproteobacteria</taxon>
        <taxon>Nitrosomonadales</taxon>
        <taxon>Methylophilaceae</taxon>
        <taxon>Methylotenera</taxon>
    </lineage>
</organism>
<proteinExistence type="predicted"/>
<name>A0A4Y9VRC9_9PROT</name>
<dbReference type="InterPro" id="IPR006521">
    <property type="entry name" value="Tail_protein_I"/>
</dbReference>
<dbReference type="NCBIfam" id="TIGR01634">
    <property type="entry name" value="tail_P2_I"/>
    <property type="match status" value="1"/>
</dbReference>
<reference evidence="1 2" key="1">
    <citation type="submission" date="2018-02" db="EMBL/GenBank/DDBJ databases">
        <title>A novel lanthanide dependent methylotroph, Methylotenera sp. La3113.</title>
        <authorList>
            <person name="Lv H."/>
            <person name="Tani A."/>
        </authorList>
    </citation>
    <scope>NUCLEOTIDE SEQUENCE [LARGE SCALE GENOMIC DNA]</scope>
    <source>
        <strain evidence="1 2">La3113</strain>
    </source>
</reference>